<protein>
    <submittedName>
        <fullName evidence="2">Uncharacterized protein</fullName>
    </submittedName>
</protein>
<keyword evidence="1" id="KW-1133">Transmembrane helix</keyword>
<comment type="caution">
    <text evidence="2">The sequence shown here is derived from an EMBL/GenBank/DDBJ whole genome shotgun (WGS) entry which is preliminary data.</text>
</comment>
<reference evidence="2" key="1">
    <citation type="submission" date="2023-01" db="EMBL/GenBank/DDBJ databases">
        <authorList>
            <person name="Van Ghelder C."/>
            <person name="Rancurel C."/>
        </authorList>
    </citation>
    <scope>NUCLEOTIDE SEQUENCE</scope>
    <source>
        <strain evidence="2">CNCM I-4278</strain>
    </source>
</reference>
<organism evidence="2 3">
    <name type="scientific">Periconia digitata</name>
    <dbReference type="NCBI Taxonomy" id="1303443"/>
    <lineage>
        <taxon>Eukaryota</taxon>
        <taxon>Fungi</taxon>
        <taxon>Dikarya</taxon>
        <taxon>Ascomycota</taxon>
        <taxon>Pezizomycotina</taxon>
        <taxon>Dothideomycetes</taxon>
        <taxon>Pleosporomycetidae</taxon>
        <taxon>Pleosporales</taxon>
        <taxon>Massarineae</taxon>
        <taxon>Periconiaceae</taxon>
        <taxon>Periconia</taxon>
    </lineage>
</organism>
<dbReference type="EMBL" id="CAOQHR010000012">
    <property type="protein sequence ID" value="CAI6341733.1"/>
    <property type="molecule type" value="Genomic_DNA"/>
</dbReference>
<keyword evidence="1" id="KW-0812">Transmembrane</keyword>
<sequence>MWRPRKPVLNVQKFRMVPEHDILRQIQQRPQHKEPLALGRGAHHAIQQVVVLGIRGRHRSPSNPCISVVVASCHLVQNSNQRGRRQHGNSSACFFVRLLLVELFVVVVVYGSY</sequence>
<accession>A0A9W4XSA3</accession>
<keyword evidence="1" id="KW-0472">Membrane</keyword>
<evidence type="ECO:0000256" key="1">
    <source>
        <dbReference type="SAM" id="Phobius"/>
    </source>
</evidence>
<evidence type="ECO:0000313" key="2">
    <source>
        <dbReference type="EMBL" id="CAI6341733.1"/>
    </source>
</evidence>
<evidence type="ECO:0000313" key="3">
    <source>
        <dbReference type="Proteomes" id="UP001152607"/>
    </source>
</evidence>
<dbReference type="AlphaFoldDB" id="A0A9W4XSA3"/>
<name>A0A9W4XSA3_9PLEO</name>
<keyword evidence="3" id="KW-1185">Reference proteome</keyword>
<dbReference type="Proteomes" id="UP001152607">
    <property type="component" value="Unassembled WGS sequence"/>
</dbReference>
<feature type="transmembrane region" description="Helical" evidence="1">
    <location>
        <begin position="92"/>
        <end position="111"/>
    </location>
</feature>
<proteinExistence type="predicted"/>
<gene>
    <name evidence="2" type="ORF">PDIGIT_LOCUS14933</name>
</gene>